<dbReference type="RefSeq" id="XP_050517154.1">
    <property type="nucleotide sequence ID" value="XM_050661197.1"/>
</dbReference>
<evidence type="ECO:0000256" key="11">
    <source>
        <dbReference type="ARBA" id="ARBA00047635"/>
    </source>
</evidence>
<evidence type="ECO:0000256" key="7">
    <source>
        <dbReference type="ARBA" id="ARBA00038326"/>
    </source>
</evidence>
<dbReference type="EnsemblMetazoa" id="XM_050661198.1">
    <property type="protein sequence ID" value="XP_050517155.1"/>
    <property type="gene ID" value="LOC126891868"/>
</dbReference>
<dbReference type="InterPro" id="IPR002466">
    <property type="entry name" value="A_deamin"/>
</dbReference>
<dbReference type="GeneID" id="126891868"/>
<evidence type="ECO:0000313" key="13">
    <source>
        <dbReference type="EnsemblMetazoa" id="XP_050517154.1"/>
    </source>
</evidence>
<evidence type="ECO:0000256" key="5">
    <source>
        <dbReference type="ARBA" id="ARBA00037026"/>
    </source>
</evidence>
<dbReference type="Pfam" id="PF02137">
    <property type="entry name" value="A_deamin"/>
    <property type="match status" value="1"/>
</dbReference>
<protein>
    <recommendedName>
        <fullName evidence="9">tRNA-specific adenosine deaminase 1</fullName>
        <ecNumber evidence="8">3.5.4.34</ecNumber>
    </recommendedName>
    <alternativeName>
        <fullName evidence="10">tRNA-specific adenosine-37 deaminase</fullName>
    </alternativeName>
</protein>
<evidence type="ECO:0000256" key="1">
    <source>
        <dbReference type="ARBA" id="ARBA00022694"/>
    </source>
</evidence>
<comment type="cofactor">
    <cofactor evidence="5">
        <name>1D-myo-inositol hexakisphosphate</name>
        <dbReference type="ChEBI" id="CHEBI:58130"/>
    </cofactor>
</comment>
<evidence type="ECO:0000256" key="3">
    <source>
        <dbReference type="ARBA" id="ARBA00022801"/>
    </source>
</evidence>
<dbReference type="RefSeq" id="XP_050517155.1">
    <property type="nucleotide sequence ID" value="XM_050661198.1"/>
</dbReference>
<evidence type="ECO:0000256" key="10">
    <source>
        <dbReference type="ARBA" id="ARBA00041760"/>
    </source>
</evidence>
<name>A0ABM5L3Z0_DIAVI</name>
<dbReference type="PROSITE" id="PS50141">
    <property type="entry name" value="A_DEAMIN_EDITASE"/>
    <property type="match status" value="1"/>
</dbReference>
<keyword evidence="4" id="KW-0862">Zinc</keyword>
<keyword evidence="1" id="KW-0819">tRNA processing</keyword>
<sequence>MYDKEFYDKVAEVSIKCFKMLPKSGKPSSTEWTVLSCIVQEFDNDLTVVALGTGSKCIGKSKMSANGDILNDSHAEVICRRSFLRYIYDQMRATSNIIEFKETSNKFLLNPEVKFHFFTTLVPCGDAAIFPMQTAIDFGNVIEEDIEGEGNEPPHKKVKLDSGDIFRTGAKCVEGSKEVDAKLPGMDYHITGVVRTKPGRGDPTLSVSCSDKLAKWVHLGIQGSLLGILLEAPIYLSSFTLIGNTPFCEQALERAFYSRLEEVSLLSAYKRHKMILGQSCLSFDFSKDDNKQPCPSSVSWCAIDGKRLEVAVEGKRQGVIKKKLNTEASRLKICKVELFKKFMEICDTKKIQLREKCDNRSLTYLDVKSLNKEYVRSWEILRQHFKTWTLKDNNLLLFFSK</sequence>
<evidence type="ECO:0000259" key="12">
    <source>
        <dbReference type="PROSITE" id="PS50141"/>
    </source>
</evidence>
<reference evidence="13" key="1">
    <citation type="submission" date="2025-05" db="UniProtKB">
        <authorList>
            <consortium name="EnsemblMetazoa"/>
        </authorList>
    </citation>
    <scope>IDENTIFICATION</scope>
</reference>
<proteinExistence type="inferred from homology"/>
<keyword evidence="3" id="KW-0378">Hydrolase</keyword>
<evidence type="ECO:0000256" key="9">
    <source>
        <dbReference type="ARBA" id="ARBA00040502"/>
    </source>
</evidence>
<dbReference type="SMART" id="SM00552">
    <property type="entry name" value="ADEAMc"/>
    <property type="match status" value="1"/>
</dbReference>
<keyword evidence="14" id="KW-1185">Reference proteome</keyword>
<keyword evidence="2" id="KW-0479">Metal-binding</keyword>
<dbReference type="Proteomes" id="UP001652700">
    <property type="component" value="Unplaced"/>
</dbReference>
<evidence type="ECO:0000256" key="2">
    <source>
        <dbReference type="ARBA" id="ARBA00022723"/>
    </source>
</evidence>
<comment type="catalytic activity">
    <reaction evidence="11">
        <text>adenosine(37) in tRNA(Ala) + H2O + H(+) = inosine(37) in tRNA(Ala) + NH4(+)</text>
        <dbReference type="Rhea" id="RHEA:50968"/>
        <dbReference type="Rhea" id="RHEA-COMP:12855"/>
        <dbReference type="Rhea" id="RHEA-COMP:12856"/>
        <dbReference type="ChEBI" id="CHEBI:15377"/>
        <dbReference type="ChEBI" id="CHEBI:15378"/>
        <dbReference type="ChEBI" id="CHEBI:28938"/>
        <dbReference type="ChEBI" id="CHEBI:74411"/>
        <dbReference type="ChEBI" id="CHEBI:82852"/>
        <dbReference type="EC" id="3.5.4.34"/>
    </reaction>
</comment>
<evidence type="ECO:0000313" key="14">
    <source>
        <dbReference type="Proteomes" id="UP001652700"/>
    </source>
</evidence>
<dbReference type="EC" id="3.5.4.34" evidence="8"/>
<dbReference type="PANTHER" id="PTHR46516:SF1">
    <property type="entry name" value="TRNA-SPECIFIC ADENOSINE DEAMINASE 1"/>
    <property type="match status" value="1"/>
</dbReference>
<dbReference type="PANTHER" id="PTHR46516">
    <property type="entry name" value="TRNA-SPECIFIC ADENOSINE DEAMINASE 1"/>
    <property type="match status" value="1"/>
</dbReference>
<dbReference type="EnsemblMetazoa" id="XM_050661197.1">
    <property type="protein sequence ID" value="XP_050517154.1"/>
    <property type="gene ID" value="LOC126891868"/>
</dbReference>
<feature type="domain" description="A to I editase" evidence="12">
    <location>
        <begin position="50"/>
        <end position="386"/>
    </location>
</feature>
<evidence type="ECO:0000256" key="4">
    <source>
        <dbReference type="ARBA" id="ARBA00022833"/>
    </source>
</evidence>
<evidence type="ECO:0000256" key="8">
    <source>
        <dbReference type="ARBA" id="ARBA00038940"/>
    </source>
</evidence>
<accession>A0ABM5L3Z0</accession>
<evidence type="ECO:0000256" key="6">
    <source>
        <dbReference type="ARBA" id="ARBA00037784"/>
    </source>
</evidence>
<comment type="similarity">
    <text evidence="7">Belongs to the ADAT1 family.</text>
</comment>
<organism evidence="13 14">
    <name type="scientific">Diabrotica virgifera virgifera</name>
    <name type="common">western corn rootworm</name>
    <dbReference type="NCBI Taxonomy" id="50390"/>
    <lineage>
        <taxon>Eukaryota</taxon>
        <taxon>Metazoa</taxon>
        <taxon>Ecdysozoa</taxon>
        <taxon>Arthropoda</taxon>
        <taxon>Hexapoda</taxon>
        <taxon>Insecta</taxon>
        <taxon>Pterygota</taxon>
        <taxon>Neoptera</taxon>
        <taxon>Endopterygota</taxon>
        <taxon>Coleoptera</taxon>
        <taxon>Polyphaga</taxon>
        <taxon>Cucujiformia</taxon>
        <taxon>Chrysomeloidea</taxon>
        <taxon>Chrysomelidae</taxon>
        <taxon>Galerucinae</taxon>
        <taxon>Diabroticina</taxon>
        <taxon>Diabroticites</taxon>
        <taxon>Diabrotica</taxon>
    </lineage>
</organism>
<comment type="function">
    <text evidence="6">Specifically deaminates adenosine-37 to inosine in tRNA-Ala.</text>
</comment>